<name>A0A4Y7SBG1_COPMI</name>
<accession>A0A4Y7SBG1</accession>
<evidence type="ECO:0000313" key="3">
    <source>
        <dbReference type="Proteomes" id="UP000298030"/>
    </source>
</evidence>
<evidence type="ECO:0000256" key="1">
    <source>
        <dbReference type="SAM" id="MobiDB-lite"/>
    </source>
</evidence>
<feature type="region of interest" description="Disordered" evidence="1">
    <location>
        <begin position="63"/>
        <end position="83"/>
    </location>
</feature>
<feature type="compositionally biased region" description="Polar residues" evidence="1">
    <location>
        <begin position="70"/>
        <end position="83"/>
    </location>
</feature>
<keyword evidence="3" id="KW-1185">Reference proteome</keyword>
<dbReference type="Proteomes" id="UP000298030">
    <property type="component" value="Unassembled WGS sequence"/>
</dbReference>
<organism evidence="2 3">
    <name type="scientific">Coprinellus micaceus</name>
    <name type="common">Glistening ink-cap mushroom</name>
    <name type="synonym">Coprinus micaceus</name>
    <dbReference type="NCBI Taxonomy" id="71717"/>
    <lineage>
        <taxon>Eukaryota</taxon>
        <taxon>Fungi</taxon>
        <taxon>Dikarya</taxon>
        <taxon>Basidiomycota</taxon>
        <taxon>Agaricomycotina</taxon>
        <taxon>Agaricomycetes</taxon>
        <taxon>Agaricomycetidae</taxon>
        <taxon>Agaricales</taxon>
        <taxon>Agaricineae</taxon>
        <taxon>Psathyrellaceae</taxon>
        <taxon>Coprinellus</taxon>
    </lineage>
</organism>
<reference evidence="2 3" key="1">
    <citation type="journal article" date="2019" name="Nat. Ecol. Evol.">
        <title>Megaphylogeny resolves global patterns of mushroom evolution.</title>
        <authorList>
            <person name="Varga T."/>
            <person name="Krizsan K."/>
            <person name="Foldi C."/>
            <person name="Dima B."/>
            <person name="Sanchez-Garcia M."/>
            <person name="Sanchez-Ramirez S."/>
            <person name="Szollosi G.J."/>
            <person name="Szarkandi J.G."/>
            <person name="Papp V."/>
            <person name="Albert L."/>
            <person name="Andreopoulos W."/>
            <person name="Angelini C."/>
            <person name="Antonin V."/>
            <person name="Barry K.W."/>
            <person name="Bougher N.L."/>
            <person name="Buchanan P."/>
            <person name="Buyck B."/>
            <person name="Bense V."/>
            <person name="Catcheside P."/>
            <person name="Chovatia M."/>
            <person name="Cooper J."/>
            <person name="Damon W."/>
            <person name="Desjardin D."/>
            <person name="Finy P."/>
            <person name="Geml J."/>
            <person name="Haridas S."/>
            <person name="Hughes K."/>
            <person name="Justo A."/>
            <person name="Karasinski D."/>
            <person name="Kautmanova I."/>
            <person name="Kiss B."/>
            <person name="Kocsube S."/>
            <person name="Kotiranta H."/>
            <person name="LaButti K.M."/>
            <person name="Lechner B.E."/>
            <person name="Liimatainen K."/>
            <person name="Lipzen A."/>
            <person name="Lukacs Z."/>
            <person name="Mihaltcheva S."/>
            <person name="Morgado L.N."/>
            <person name="Niskanen T."/>
            <person name="Noordeloos M.E."/>
            <person name="Ohm R.A."/>
            <person name="Ortiz-Santana B."/>
            <person name="Ovrebo C."/>
            <person name="Racz N."/>
            <person name="Riley R."/>
            <person name="Savchenko A."/>
            <person name="Shiryaev A."/>
            <person name="Soop K."/>
            <person name="Spirin V."/>
            <person name="Szebenyi C."/>
            <person name="Tomsovsky M."/>
            <person name="Tulloss R.E."/>
            <person name="Uehling J."/>
            <person name="Grigoriev I.V."/>
            <person name="Vagvolgyi C."/>
            <person name="Papp T."/>
            <person name="Martin F.M."/>
            <person name="Miettinen O."/>
            <person name="Hibbett D.S."/>
            <person name="Nagy L.G."/>
        </authorList>
    </citation>
    <scope>NUCLEOTIDE SEQUENCE [LARGE SCALE GENOMIC DNA]</scope>
    <source>
        <strain evidence="2 3">FP101781</strain>
    </source>
</reference>
<comment type="caution">
    <text evidence="2">The sequence shown here is derived from an EMBL/GenBank/DDBJ whole genome shotgun (WGS) entry which is preliminary data.</text>
</comment>
<sequence>MRTPTGLLVQGSKGGVLMVASRNHSTSTLSLMPLFGMGSRTGATAGIRRSQENIKETQFPAFRDRAGTKRPNTGPDQSWFRTC</sequence>
<dbReference type="EMBL" id="QPFP01000213">
    <property type="protein sequence ID" value="TEB18970.1"/>
    <property type="molecule type" value="Genomic_DNA"/>
</dbReference>
<gene>
    <name evidence="2" type="ORF">FA13DRAFT_1744851</name>
</gene>
<evidence type="ECO:0000313" key="2">
    <source>
        <dbReference type="EMBL" id="TEB18970.1"/>
    </source>
</evidence>
<proteinExistence type="predicted"/>
<dbReference type="AlphaFoldDB" id="A0A4Y7SBG1"/>
<protein>
    <submittedName>
        <fullName evidence="2">Uncharacterized protein</fullName>
    </submittedName>
</protein>